<dbReference type="InterPro" id="IPR012349">
    <property type="entry name" value="Split_barrel_FMN-bd"/>
</dbReference>
<protein>
    <submittedName>
        <fullName evidence="2">General stress protein</fullName>
    </submittedName>
</protein>
<dbReference type="PANTHER" id="PTHR34818">
    <property type="entry name" value="PROTEIN BLI-3"/>
    <property type="match status" value="1"/>
</dbReference>
<evidence type="ECO:0000313" key="3">
    <source>
        <dbReference type="Proteomes" id="UP000600214"/>
    </source>
</evidence>
<keyword evidence="3" id="KW-1185">Reference proteome</keyword>
<evidence type="ECO:0000259" key="1">
    <source>
        <dbReference type="Pfam" id="PF16242"/>
    </source>
</evidence>
<gene>
    <name evidence="2" type="ORF">GCM10007423_33070</name>
</gene>
<accession>A0ABQ1YWV5</accession>
<reference evidence="3" key="1">
    <citation type="journal article" date="2019" name="Int. J. Syst. Evol. Microbiol.">
        <title>The Global Catalogue of Microorganisms (GCM) 10K type strain sequencing project: providing services to taxonomists for standard genome sequencing and annotation.</title>
        <authorList>
            <consortium name="The Broad Institute Genomics Platform"/>
            <consortium name="The Broad Institute Genome Sequencing Center for Infectious Disease"/>
            <person name="Wu L."/>
            <person name="Ma J."/>
        </authorList>
    </citation>
    <scope>NUCLEOTIDE SEQUENCE [LARGE SCALE GENOMIC DNA]</scope>
    <source>
        <strain evidence="3">CGMCC 1.15288</strain>
    </source>
</reference>
<organism evidence="2 3">
    <name type="scientific">Dyadobacter endophyticus</name>
    <dbReference type="NCBI Taxonomy" id="1749036"/>
    <lineage>
        <taxon>Bacteria</taxon>
        <taxon>Pseudomonadati</taxon>
        <taxon>Bacteroidota</taxon>
        <taxon>Cytophagia</taxon>
        <taxon>Cytophagales</taxon>
        <taxon>Spirosomataceae</taxon>
        <taxon>Dyadobacter</taxon>
    </lineage>
</organism>
<dbReference type="Pfam" id="PF16242">
    <property type="entry name" value="Pyrid_ox_like"/>
    <property type="match status" value="1"/>
</dbReference>
<dbReference type="Proteomes" id="UP000600214">
    <property type="component" value="Unassembled WGS sequence"/>
</dbReference>
<sequence length="187" mass="21015">MEPDETKIATDLKTKVMEKDFEDNQATKKLKSLAEDIRFCMYTTYEDGRIVSRPMTTLDIDAEGNIWFFTSRHAELVKDVPQGNARRGDQVTLIYSDPKSNTYLSVSGTASIVESERRKDELWNLMSKAWFPGGKDDPDLAVLRVTTQEAAYWDSTSSKMVVFFSMLKAVITGSTPDGGDHGKLNLV</sequence>
<evidence type="ECO:0000313" key="2">
    <source>
        <dbReference type="EMBL" id="GGH39005.1"/>
    </source>
</evidence>
<name>A0ABQ1YWV5_9BACT</name>
<dbReference type="SUPFAM" id="SSF50475">
    <property type="entry name" value="FMN-binding split barrel"/>
    <property type="match status" value="1"/>
</dbReference>
<comment type="caution">
    <text evidence="2">The sequence shown here is derived from an EMBL/GenBank/DDBJ whole genome shotgun (WGS) entry which is preliminary data.</text>
</comment>
<dbReference type="EMBL" id="BMIA01000002">
    <property type="protein sequence ID" value="GGH39005.1"/>
    <property type="molecule type" value="Genomic_DNA"/>
</dbReference>
<dbReference type="Gene3D" id="2.30.110.10">
    <property type="entry name" value="Electron Transport, Fmn-binding Protein, Chain A"/>
    <property type="match status" value="1"/>
</dbReference>
<dbReference type="PANTHER" id="PTHR34818:SF1">
    <property type="entry name" value="PROTEIN BLI-3"/>
    <property type="match status" value="1"/>
</dbReference>
<proteinExistence type="predicted"/>
<feature type="domain" description="General stress protein FMN-binding split barrel" evidence="1">
    <location>
        <begin position="26"/>
        <end position="177"/>
    </location>
</feature>
<dbReference type="InterPro" id="IPR038725">
    <property type="entry name" value="YdaG_split_barrel_FMN-bd"/>
</dbReference>
<dbReference type="InterPro" id="IPR052917">
    <property type="entry name" value="Stress-Dev_Protein"/>
</dbReference>